<evidence type="ECO:0000256" key="5">
    <source>
        <dbReference type="RuleBase" id="RU361187"/>
    </source>
</evidence>
<dbReference type="InterPro" id="IPR041542">
    <property type="entry name" value="GH43_C2"/>
</dbReference>
<dbReference type="Pfam" id="PF04616">
    <property type="entry name" value="Glyco_hydro_43"/>
    <property type="match status" value="1"/>
</dbReference>
<dbReference type="EMBL" id="BAMD01000030">
    <property type="protein sequence ID" value="GAF03788.1"/>
    <property type="molecule type" value="Genomic_DNA"/>
</dbReference>
<keyword evidence="8" id="KW-1185">Reference proteome</keyword>
<dbReference type="InterPro" id="IPR013320">
    <property type="entry name" value="ConA-like_dom_sf"/>
</dbReference>
<dbReference type="PANTHER" id="PTHR42812">
    <property type="entry name" value="BETA-XYLOSIDASE"/>
    <property type="match status" value="1"/>
</dbReference>
<reference evidence="7 8" key="1">
    <citation type="journal article" date="2014" name="Genome Announc.">
        <title>Draft Genome Sequence of Cytophaga fermentans JCM 21142T, a Facultative Anaerobe Isolated from Marine Mud.</title>
        <authorList>
            <person name="Starns D."/>
            <person name="Oshima K."/>
            <person name="Suda W."/>
            <person name="Iino T."/>
            <person name="Yuki M."/>
            <person name="Inoue J."/>
            <person name="Kitamura K."/>
            <person name="Iida T."/>
            <person name="Darby A."/>
            <person name="Hattori M."/>
            <person name="Ohkuma M."/>
        </authorList>
    </citation>
    <scope>NUCLEOTIDE SEQUENCE [LARGE SCALE GENOMIC DNA]</scope>
    <source>
        <strain evidence="7 8">JCM 21142</strain>
    </source>
</reference>
<dbReference type="Gene3D" id="2.60.120.200">
    <property type="match status" value="1"/>
</dbReference>
<dbReference type="GO" id="GO:0004553">
    <property type="term" value="F:hydrolase activity, hydrolyzing O-glycosyl compounds"/>
    <property type="evidence" value="ECO:0007669"/>
    <property type="project" value="InterPro"/>
</dbReference>
<proteinExistence type="inferred from homology"/>
<dbReference type="SUPFAM" id="SSF49899">
    <property type="entry name" value="Concanavalin A-like lectins/glucanases"/>
    <property type="match status" value="1"/>
</dbReference>
<evidence type="ECO:0000259" key="6">
    <source>
        <dbReference type="Pfam" id="PF17851"/>
    </source>
</evidence>
<dbReference type="AlphaFoldDB" id="W7Y7Z2"/>
<dbReference type="SUPFAM" id="SSF75005">
    <property type="entry name" value="Arabinanase/levansucrase/invertase"/>
    <property type="match status" value="1"/>
</dbReference>
<sequence>MNSTFVWFPGLPIYHSKDLVNWKLIGHAIDRPDQVNLDGLPDKLGLFAPTIRYHDGLFYIVNTCVGCKMNFYITASNPAGPWSDPIWLTDAPGIDPSLYWDEDGTCYYTGMTGVEKEEWPTQTVVFNQELDLQQQKLVGDRYYLTNGHANNASYTEGPHIYKVKDKYLLLVSEGGTGLYHALTAHHSDSINGPYVSDYINPVMTHRHLGEDYPLHAIGHGDLIQTQNGEWWCIMLGKRRIHKETTLGRETFLSKVIFEGQTPIFNPGEGKVLMEQLRPDLPWTPVEEDATRDDFQGESLGMKWCTIRTPQETFYRVDEGKLRLRLRKQVMDSLVNSSVLLQRVQHHCFEMTTKMSFRTSKHHEQAGITLYRTNENNYKLMKDDEGLVLIKSFEGNNEVVERLPYKSKEVYLHVEGSGLKVQFSIGKSLHNLKPIGGMQSLVVIADGHGNTQFNGPGIGMYASSNGKESDNWAIFDWFEYKGL</sequence>
<dbReference type="InterPro" id="IPR023296">
    <property type="entry name" value="Glyco_hydro_beta-prop_sf"/>
</dbReference>
<gene>
    <name evidence="7" type="ORF">JCM21142_62470</name>
</gene>
<evidence type="ECO:0000256" key="3">
    <source>
        <dbReference type="ARBA" id="ARBA00023295"/>
    </source>
</evidence>
<name>W7Y7Z2_9BACT</name>
<dbReference type="Pfam" id="PF17851">
    <property type="entry name" value="GH43_C2"/>
    <property type="match status" value="1"/>
</dbReference>
<dbReference type="PANTHER" id="PTHR42812:SF12">
    <property type="entry name" value="BETA-XYLOSIDASE-RELATED"/>
    <property type="match status" value="1"/>
</dbReference>
<keyword evidence="2 5" id="KW-0378">Hydrolase</keyword>
<dbReference type="GO" id="GO:0005975">
    <property type="term" value="P:carbohydrate metabolic process"/>
    <property type="evidence" value="ECO:0007669"/>
    <property type="project" value="InterPro"/>
</dbReference>
<feature type="site" description="Important for catalytic activity, responsible for pKa modulation of the active site Glu and correct orientation of both the proton donor and substrate" evidence="4">
    <location>
        <position position="95"/>
    </location>
</feature>
<feature type="domain" description="Beta-xylosidase C-terminal Concanavalin A-like" evidence="6">
    <location>
        <begin position="291"/>
        <end position="480"/>
    </location>
</feature>
<evidence type="ECO:0000256" key="2">
    <source>
        <dbReference type="ARBA" id="ARBA00022801"/>
    </source>
</evidence>
<accession>W7Y7Z2</accession>
<dbReference type="RefSeq" id="WP_322786700.1">
    <property type="nucleotide sequence ID" value="NZ_BAMD01000030.1"/>
</dbReference>
<dbReference type="Proteomes" id="UP000019402">
    <property type="component" value="Unassembled WGS sequence"/>
</dbReference>
<keyword evidence="3 5" id="KW-0326">Glycosidase</keyword>
<dbReference type="STRING" id="869213.GCA_000517085_04712"/>
<protein>
    <submittedName>
        <fullName evidence="7">Beta-xylosidase</fullName>
    </submittedName>
</protein>
<evidence type="ECO:0000256" key="1">
    <source>
        <dbReference type="ARBA" id="ARBA00009865"/>
    </source>
</evidence>
<dbReference type="InterPro" id="IPR051795">
    <property type="entry name" value="Glycosyl_Hydrlase_43"/>
</dbReference>
<dbReference type="InterPro" id="IPR006710">
    <property type="entry name" value="Glyco_hydro_43"/>
</dbReference>
<organism evidence="7 8">
    <name type="scientific">Saccharicrinis fermentans DSM 9555 = JCM 21142</name>
    <dbReference type="NCBI Taxonomy" id="869213"/>
    <lineage>
        <taxon>Bacteria</taxon>
        <taxon>Pseudomonadati</taxon>
        <taxon>Bacteroidota</taxon>
        <taxon>Bacteroidia</taxon>
        <taxon>Marinilabiliales</taxon>
        <taxon>Marinilabiliaceae</taxon>
        <taxon>Saccharicrinis</taxon>
    </lineage>
</organism>
<dbReference type="Gene3D" id="2.115.10.20">
    <property type="entry name" value="Glycosyl hydrolase domain, family 43"/>
    <property type="match status" value="1"/>
</dbReference>
<comment type="caution">
    <text evidence="7">The sequence shown here is derived from an EMBL/GenBank/DDBJ whole genome shotgun (WGS) entry which is preliminary data.</text>
</comment>
<evidence type="ECO:0000313" key="8">
    <source>
        <dbReference type="Proteomes" id="UP000019402"/>
    </source>
</evidence>
<evidence type="ECO:0000313" key="7">
    <source>
        <dbReference type="EMBL" id="GAF03788.1"/>
    </source>
</evidence>
<comment type="similarity">
    <text evidence="1 5">Belongs to the glycosyl hydrolase 43 family.</text>
</comment>
<evidence type="ECO:0000256" key="4">
    <source>
        <dbReference type="PIRSR" id="PIRSR606710-2"/>
    </source>
</evidence>
<dbReference type="eggNOG" id="COG3507">
    <property type="taxonomic scope" value="Bacteria"/>
</dbReference>
<dbReference type="CDD" id="cd18617">
    <property type="entry name" value="GH43_XynB-like"/>
    <property type="match status" value="1"/>
</dbReference>